<feature type="domain" description="Thiolase C-terminal" evidence="2">
    <location>
        <begin position="1"/>
        <end position="84"/>
    </location>
</feature>
<name>A0A150ISD2_9EURY</name>
<organism evidence="3 4">
    <name type="scientific">Candidatus Methanofastidiosum methylothiophilum</name>
    <dbReference type="NCBI Taxonomy" id="1705564"/>
    <lineage>
        <taxon>Archaea</taxon>
        <taxon>Methanobacteriati</taxon>
        <taxon>Methanobacteriota</taxon>
        <taxon>Stenosarchaea group</taxon>
        <taxon>Candidatus Methanofastidiosia</taxon>
        <taxon>Candidatus Methanofastidiosales</taxon>
        <taxon>Candidatus Methanofastidiosaceae</taxon>
        <taxon>Candidatus Methanofastidiosum</taxon>
    </lineage>
</organism>
<keyword evidence="1" id="KW-0414">Isoprene biosynthesis</keyword>
<dbReference type="Gene3D" id="3.40.47.10">
    <property type="match status" value="1"/>
</dbReference>
<dbReference type="EMBL" id="LNGD01000155">
    <property type="protein sequence ID" value="KYC47584.1"/>
    <property type="molecule type" value="Genomic_DNA"/>
</dbReference>
<dbReference type="GO" id="GO:0008299">
    <property type="term" value="P:isoprenoid biosynthetic process"/>
    <property type="evidence" value="ECO:0007669"/>
    <property type="project" value="UniProtKB-KW"/>
</dbReference>
<dbReference type="Proteomes" id="UP000075578">
    <property type="component" value="Unassembled WGS sequence"/>
</dbReference>
<dbReference type="GO" id="GO:0016746">
    <property type="term" value="F:acyltransferase activity"/>
    <property type="evidence" value="ECO:0007669"/>
    <property type="project" value="InterPro"/>
</dbReference>
<dbReference type="SUPFAM" id="SSF53901">
    <property type="entry name" value="Thiolase-like"/>
    <property type="match status" value="1"/>
</dbReference>
<dbReference type="Pfam" id="PF22691">
    <property type="entry name" value="Thiolase_C_1"/>
    <property type="match status" value="1"/>
</dbReference>
<evidence type="ECO:0000313" key="3">
    <source>
        <dbReference type="EMBL" id="KYC47584.1"/>
    </source>
</evidence>
<keyword evidence="3" id="KW-0808">Transferase</keyword>
<dbReference type="PATRIC" id="fig|1705564.3.peg.1780"/>
<proteinExistence type="predicted"/>
<accession>A0A150ISD2</accession>
<protein>
    <submittedName>
        <fullName evidence="3">Acetyl-CoA acetyltransferase</fullName>
    </submittedName>
</protein>
<evidence type="ECO:0000256" key="1">
    <source>
        <dbReference type="ARBA" id="ARBA00023229"/>
    </source>
</evidence>
<sequence>MGFAKKGEGTKMALEGQHYIGGDLPINLYGGLKARGHPVGATGVYQIGELVYSLRGDGRVDAERGLAENIGGSGATISVCILERGD</sequence>
<dbReference type="InterPro" id="IPR016039">
    <property type="entry name" value="Thiolase-like"/>
</dbReference>
<dbReference type="PANTHER" id="PTHR42870">
    <property type="entry name" value="ACETYL-COA C-ACETYLTRANSFERASE"/>
    <property type="match status" value="1"/>
</dbReference>
<evidence type="ECO:0000313" key="4">
    <source>
        <dbReference type="Proteomes" id="UP000075578"/>
    </source>
</evidence>
<dbReference type="AlphaFoldDB" id="A0A150ISD2"/>
<gene>
    <name evidence="3" type="ORF">AMQ74_01668</name>
</gene>
<dbReference type="InterPro" id="IPR055140">
    <property type="entry name" value="Thiolase_C_2"/>
</dbReference>
<dbReference type="PANTHER" id="PTHR42870:SF6">
    <property type="entry name" value="ACETYL-COA C-ACYLTRANSFERASE"/>
    <property type="match status" value="1"/>
</dbReference>
<reference evidence="3 4" key="1">
    <citation type="journal article" date="2016" name="ISME J.">
        <title>Chasing the elusive Euryarchaeota class WSA2: genomes reveal a uniquely fastidious methyl-reducing methanogen.</title>
        <authorList>
            <person name="Nobu M.K."/>
            <person name="Narihiro T."/>
            <person name="Kuroda K."/>
            <person name="Mei R."/>
            <person name="Liu W.T."/>
        </authorList>
    </citation>
    <scope>NUCLEOTIDE SEQUENCE [LARGE SCALE GENOMIC DNA]</scope>
    <source>
        <strain evidence="3">U1lsi0528_Bin089</strain>
    </source>
</reference>
<comment type="caution">
    <text evidence="3">The sequence shown here is derived from an EMBL/GenBank/DDBJ whole genome shotgun (WGS) entry which is preliminary data.</text>
</comment>
<evidence type="ECO:0000259" key="2">
    <source>
        <dbReference type="Pfam" id="PF22691"/>
    </source>
</evidence>